<dbReference type="EMBL" id="JACEIK010003549">
    <property type="protein sequence ID" value="MCD9642153.1"/>
    <property type="molecule type" value="Genomic_DNA"/>
</dbReference>
<sequence length="146" mass="16234">MRDIALFQSDEARAAVRPLACWKGHNITVQVSVVKTSNQDVTTVSTGSLPGTRRRPPSARPYARRLYLWRYGMREAALFQRDEARAAVAPPVHWEARSNTVQGLYPIISKARSPRTKGNFSTGAVDFPSQDLARLESLKKGKAPVE</sequence>
<protein>
    <submittedName>
        <fullName evidence="1">Uncharacterized protein</fullName>
    </submittedName>
</protein>
<gene>
    <name evidence="1" type="ORF">HAX54_028821</name>
</gene>
<evidence type="ECO:0000313" key="1">
    <source>
        <dbReference type="EMBL" id="MCD9642153.1"/>
    </source>
</evidence>
<comment type="caution">
    <text evidence="1">The sequence shown here is derived from an EMBL/GenBank/DDBJ whole genome shotgun (WGS) entry which is preliminary data.</text>
</comment>
<accession>A0ABS8V522</accession>
<dbReference type="Proteomes" id="UP000823775">
    <property type="component" value="Unassembled WGS sequence"/>
</dbReference>
<keyword evidence="2" id="KW-1185">Reference proteome</keyword>
<organism evidence="1 2">
    <name type="scientific">Datura stramonium</name>
    <name type="common">Jimsonweed</name>
    <name type="synonym">Common thornapple</name>
    <dbReference type="NCBI Taxonomy" id="4076"/>
    <lineage>
        <taxon>Eukaryota</taxon>
        <taxon>Viridiplantae</taxon>
        <taxon>Streptophyta</taxon>
        <taxon>Embryophyta</taxon>
        <taxon>Tracheophyta</taxon>
        <taxon>Spermatophyta</taxon>
        <taxon>Magnoliopsida</taxon>
        <taxon>eudicotyledons</taxon>
        <taxon>Gunneridae</taxon>
        <taxon>Pentapetalae</taxon>
        <taxon>asterids</taxon>
        <taxon>lamiids</taxon>
        <taxon>Solanales</taxon>
        <taxon>Solanaceae</taxon>
        <taxon>Solanoideae</taxon>
        <taxon>Datureae</taxon>
        <taxon>Datura</taxon>
    </lineage>
</organism>
<evidence type="ECO:0000313" key="2">
    <source>
        <dbReference type="Proteomes" id="UP000823775"/>
    </source>
</evidence>
<name>A0ABS8V522_DATST</name>
<reference evidence="1 2" key="1">
    <citation type="journal article" date="2021" name="BMC Genomics">
        <title>Datura genome reveals duplications of psychoactive alkaloid biosynthetic genes and high mutation rate following tissue culture.</title>
        <authorList>
            <person name="Rajewski A."/>
            <person name="Carter-House D."/>
            <person name="Stajich J."/>
            <person name="Litt A."/>
        </authorList>
    </citation>
    <scope>NUCLEOTIDE SEQUENCE [LARGE SCALE GENOMIC DNA]</scope>
    <source>
        <strain evidence="1">AR-01</strain>
    </source>
</reference>
<proteinExistence type="predicted"/>